<dbReference type="SUPFAM" id="SSF81296">
    <property type="entry name" value="E set domains"/>
    <property type="match status" value="1"/>
</dbReference>
<evidence type="ECO:0000259" key="1">
    <source>
        <dbReference type="PROSITE" id="PS50020"/>
    </source>
</evidence>
<dbReference type="InterPro" id="IPR036020">
    <property type="entry name" value="WW_dom_sf"/>
</dbReference>
<dbReference type="PANTHER" id="PTHR11188">
    <property type="entry name" value="ARRESTIN DOMAIN CONTAINING PROTEIN"/>
    <property type="match status" value="1"/>
</dbReference>
<dbReference type="GO" id="GO:0005737">
    <property type="term" value="C:cytoplasm"/>
    <property type="evidence" value="ECO:0007669"/>
    <property type="project" value="TreeGrafter"/>
</dbReference>
<dbReference type="Pfam" id="PF00339">
    <property type="entry name" value="Arrestin_N"/>
    <property type="match status" value="1"/>
</dbReference>
<protein>
    <submittedName>
        <fullName evidence="2">Arrestin (Or S antigen) N-terminal domain containing protein</fullName>
    </submittedName>
</protein>
<dbReference type="InterPro" id="IPR050357">
    <property type="entry name" value="Arrestin_domain-protein"/>
</dbReference>
<dbReference type="PROSITE" id="PS01159">
    <property type="entry name" value="WW_DOMAIN_1"/>
    <property type="match status" value="1"/>
</dbReference>
<dbReference type="CDD" id="cd00201">
    <property type="entry name" value="WW"/>
    <property type="match status" value="1"/>
</dbReference>
<evidence type="ECO:0000313" key="2">
    <source>
        <dbReference type="EMBL" id="ELP88391.1"/>
    </source>
</evidence>
<reference evidence="2 3" key="1">
    <citation type="submission" date="2012-10" db="EMBL/GenBank/DDBJ databases">
        <authorList>
            <person name="Zafar N."/>
            <person name="Inman J."/>
            <person name="Hall N."/>
            <person name="Lorenzi H."/>
            <person name="Caler E."/>
        </authorList>
    </citation>
    <scope>NUCLEOTIDE SEQUENCE [LARGE SCALE GENOMIC DNA]</scope>
    <source>
        <strain evidence="2 3">IP1</strain>
    </source>
</reference>
<dbReference type="AlphaFoldDB" id="A0A0A1U2U7"/>
<feature type="non-terminal residue" evidence="2">
    <location>
        <position position="431"/>
    </location>
</feature>
<proteinExistence type="predicted"/>
<feature type="domain" description="WW" evidence="1">
    <location>
        <begin position="379"/>
        <end position="411"/>
    </location>
</feature>
<dbReference type="VEuPathDB" id="AmoebaDB:EIN_228840"/>
<dbReference type="Pfam" id="PF00397">
    <property type="entry name" value="WW"/>
    <property type="match status" value="1"/>
</dbReference>
<feature type="non-terminal residue" evidence="2">
    <location>
        <position position="1"/>
    </location>
</feature>
<dbReference type="InterPro" id="IPR014752">
    <property type="entry name" value="Arrestin-like_C"/>
</dbReference>
<dbReference type="GO" id="GO:0015031">
    <property type="term" value="P:protein transport"/>
    <property type="evidence" value="ECO:0007669"/>
    <property type="project" value="TreeGrafter"/>
</dbReference>
<gene>
    <name evidence="2" type="ORF">EIN_228840</name>
</gene>
<sequence length="431" mass="48512">MKIDITLTHPGQIIGEQIRGFVSIHVNSPTLIKGVTVYVRGESHTYYTHPVTTTKIVDGKTVTETNDVTEYVNTKVYESPDFPVIEELHNHNTNLTTELAPGHYDYPFIIQLPQGIPSSLCFQDRNINLKYKIYAKVTSRKGGHTTSSGFDLPICITPQRHIPRQRIFVDNTTPFAIQLAISDEIPAVGDTIQMQMQCVNTTNSVVKLSASFVAIHTYNNTTCESSSGYTTFPDFSPQSTNTTPAFATIPIDLPVFVTNDPFNVSTYIRIEGYYNRRNFQVMFPIVIGSDISNPQLMCDRAALFGGRRDFTKMTAFYGSHFRMSPNYQAVTNPKLPPGIEEIETPAFQKYYISHFTRQSSMSPDMSTVGQFPYPSYNCALLPPGWSMGMDYGEPYFIDHNTKTTSWIDPRPMERRVIPHVVAGRSAIFTVE</sequence>
<dbReference type="PANTHER" id="PTHR11188:SF17">
    <property type="entry name" value="FI21816P1"/>
    <property type="match status" value="1"/>
</dbReference>
<dbReference type="InterPro" id="IPR014756">
    <property type="entry name" value="Ig_E-set"/>
</dbReference>
<keyword evidence="3" id="KW-1185">Reference proteome</keyword>
<dbReference type="InterPro" id="IPR011021">
    <property type="entry name" value="Arrestin-like_N"/>
</dbReference>
<dbReference type="KEGG" id="eiv:EIN_228840"/>
<dbReference type="InterPro" id="IPR001202">
    <property type="entry name" value="WW_dom"/>
</dbReference>
<dbReference type="Gene3D" id="2.60.40.640">
    <property type="match status" value="1"/>
</dbReference>
<dbReference type="GeneID" id="14887182"/>
<dbReference type="Gene3D" id="2.20.70.10">
    <property type="match status" value="1"/>
</dbReference>
<name>A0A0A1U2U7_ENTIV</name>
<organism evidence="2 3">
    <name type="scientific">Entamoeba invadens IP1</name>
    <dbReference type="NCBI Taxonomy" id="370355"/>
    <lineage>
        <taxon>Eukaryota</taxon>
        <taxon>Amoebozoa</taxon>
        <taxon>Evosea</taxon>
        <taxon>Archamoebae</taxon>
        <taxon>Mastigamoebida</taxon>
        <taxon>Entamoebidae</taxon>
        <taxon>Entamoeba</taxon>
    </lineage>
</organism>
<accession>A0A0A1U2U7</accession>
<dbReference type="PROSITE" id="PS50020">
    <property type="entry name" value="WW_DOMAIN_2"/>
    <property type="match status" value="1"/>
</dbReference>
<dbReference type="SUPFAM" id="SSF51045">
    <property type="entry name" value="WW domain"/>
    <property type="match status" value="1"/>
</dbReference>
<dbReference type="OrthoDB" id="3045089at2759"/>
<dbReference type="SMART" id="SM00456">
    <property type="entry name" value="WW"/>
    <property type="match status" value="2"/>
</dbReference>
<dbReference type="Proteomes" id="UP000014680">
    <property type="component" value="Unassembled WGS sequence"/>
</dbReference>
<dbReference type="EMBL" id="KB206756">
    <property type="protein sequence ID" value="ELP88391.1"/>
    <property type="molecule type" value="Genomic_DNA"/>
</dbReference>
<dbReference type="RefSeq" id="XP_004255162.1">
    <property type="nucleotide sequence ID" value="XM_004255114.1"/>
</dbReference>
<evidence type="ECO:0000313" key="3">
    <source>
        <dbReference type="Proteomes" id="UP000014680"/>
    </source>
</evidence>